<reference evidence="2" key="1">
    <citation type="submission" date="2014-12" db="EMBL/GenBank/DDBJ databases">
        <title>Insight into the proteome of Arion vulgaris.</title>
        <authorList>
            <person name="Aradska J."/>
            <person name="Bulat T."/>
            <person name="Smidak R."/>
            <person name="Sarate P."/>
            <person name="Gangsoo J."/>
            <person name="Sialana F."/>
            <person name="Bilban M."/>
            <person name="Lubec G."/>
        </authorList>
    </citation>
    <scope>NUCLEOTIDE SEQUENCE</scope>
    <source>
        <tissue evidence="2">Skin</tissue>
    </source>
</reference>
<evidence type="ECO:0000313" key="2">
    <source>
        <dbReference type="EMBL" id="CEK59819.1"/>
    </source>
</evidence>
<proteinExistence type="predicted"/>
<gene>
    <name evidence="2" type="primary">ORF37516</name>
</gene>
<feature type="compositionally biased region" description="Low complexity" evidence="1">
    <location>
        <begin position="68"/>
        <end position="83"/>
    </location>
</feature>
<evidence type="ECO:0000256" key="1">
    <source>
        <dbReference type="SAM" id="MobiDB-lite"/>
    </source>
</evidence>
<feature type="region of interest" description="Disordered" evidence="1">
    <location>
        <begin position="18"/>
        <end position="99"/>
    </location>
</feature>
<feature type="non-terminal residue" evidence="2">
    <location>
        <position position="1"/>
    </location>
</feature>
<name>A0A0B6YU77_9EUPU</name>
<feature type="non-terminal residue" evidence="2">
    <location>
        <position position="123"/>
    </location>
</feature>
<dbReference type="EMBL" id="HACG01012954">
    <property type="protein sequence ID" value="CEK59819.1"/>
    <property type="molecule type" value="Transcribed_RNA"/>
</dbReference>
<feature type="compositionally biased region" description="Polar residues" evidence="1">
    <location>
        <begin position="85"/>
        <end position="99"/>
    </location>
</feature>
<accession>A0A0B6YU77</accession>
<dbReference type="AlphaFoldDB" id="A0A0B6YU77"/>
<organism evidence="2">
    <name type="scientific">Arion vulgaris</name>
    <dbReference type="NCBI Taxonomy" id="1028688"/>
    <lineage>
        <taxon>Eukaryota</taxon>
        <taxon>Metazoa</taxon>
        <taxon>Spiralia</taxon>
        <taxon>Lophotrochozoa</taxon>
        <taxon>Mollusca</taxon>
        <taxon>Gastropoda</taxon>
        <taxon>Heterobranchia</taxon>
        <taxon>Euthyneura</taxon>
        <taxon>Panpulmonata</taxon>
        <taxon>Eupulmonata</taxon>
        <taxon>Stylommatophora</taxon>
        <taxon>Helicina</taxon>
        <taxon>Arionoidea</taxon>
        <taxon>Arionidae</taxon>
        <taxon>Arion</taxon>
    </lineage>
</organism>
<protein>
    <submittedName>
        <fullName evidence="2">Uncharacterized protein</fullName>
    </submittedName>
</protein>
<sequence>LLLKCIFTRCLVSRHFNNSNSRTDSDLNHTETSNTTFTRDCDDESSPLTLSHGNHNEPAVPNIDTAESDTSSTATPTSQTDTSQVDEQSTSLSLYPNSPINVTPLVASYVTQERVVIEQLSDG</sequence>